<dbReference type="SUPFAM" id="SSF52833">
    <property type="entry name" value="Thioredoxin-like"/>
    <property type="match status" value="1"/>
</dbReference>
<dbReference type="InParanoid" id="A0A1Y2DFE3"/>
<dbReference type="AlphaFoldDB" id="A0A1Y2DFE3"/>
<dbReference type="Pfam" id="PF25907">
    <property type="entry name" value="DUF7962"/>
    <property type="match status" value="1"/>
</dbReference>
<proteinExistence type="predicted"/>
<protein>
    <recommendedName>
        <fullName evidence="1">GST N-terminal domain-containing protein</fullName>
    </recommendedName>
</protein>
<dbReference type="InterPro" id="IPR058268">
    <property type="entry name" value="DUF7962"/>
</dbReference>
<dbReference type="OrthoDB" id="202840at2759"/>
<organism evidence="2 3">
    <name type="scientific">Leucosporidium creatinivorum</name>
    <dbReference type="NCBI Taxonomy" id="106004"/>
    <lineage>
        <taxon>Eukaryota</taxon>
        <taxon>Fungi</taxon>
        <taxon>Dikarya</taxon>
        <taxon>Basidiomycota</taxon>
        <taxon>Pucciniomycotina</taxon>
        <taxon>Microbotryomycetes</taxon>
        <taxon>Leucosporidiales</taxon>
        <taxon>Leucosporidium</taxon>
    </lineage>
</organism>
<dbReference type="SUPFAM" id="SSF47616">
    <property type="entry name" value="GST C-terminal domain-like"/>
    <property type="match status" value="1"/>
</dbReference>
<dbReference type="InterPro" id="IPR036282">
    <property type="entry name" value="Glutathione-S-Trfase_C_sf"/>
</dbReference>
<reference evidence="2 3" key="1">
    <citation type="submission" date="2016-07" db="EMBL/GenBank/DDBJ databases">
        <title>Pervasive Adenine N6-methylation of Active Genes in Fungi.</title>
        <authorList>
            <consortium name="DOE Joint Genome Institute"/>
            <person name="Mondo S.J."/>
            <person name="Dannebaum R.O."/>
            <person name="Kuo R.C."/>
            <person name="Labutti K."/>
            <person name="Haridas S."/>
            <person name="Kuo A."/>
            <person name="Salamov A."/>
            <person name="Ahrendt S.R."/>
            <person name="Lipzen A."/>
            <person name="Sullivan W."/>
            <person name="Andreopoulos W.B."/>
            <person name="Clum A."/>
            <person name="Lindquist E."/>
            <person name="Daum C."/>
            <person name="Ramamoorthy G.K."/>
            <person name="Gryganskyi A."/>
            <person name="Culley D."/>
            <person name="Magnuson J.K."/>
            <person name="James T.Y."/>
            <person name="O'Malley M.A."/>
            <person name="Stajich J.E."/>
            <person name="Spatafora J.W."/>
            <person name="Visel A."/>
            <person name="Grigoriev I.V."/>
        </authorList>
    </citation>
    <scope>NUCLEOTIDE SEQUENCE [LARGE SCALE GENOMIC DNA]</scope>
    <source>
        <strain evidence="2 3">62-1032</strain>
    </source>
</reference>
<dbReference type="CDD" id="cd00570">
    <property type="entry name" value="GST_N_family"/>
    <property type="match status" value="1"/>
</dbReference>
<keyword evidence="3" id="KW-1185">Reference proteome</keyword>
<dbReference type="STRING" id="106004.A0A1Y2DFE3"/>
<dbReference type="Proteomes" id="UP000193467">
    <property type="component" value="Unassembled WGS sequence"/>
</dbReference>
<evidence type="ECO:0000313" key="2">
    <source>
        <dbReference type="EMBL" id="ORY57405.1"/>
    </source>
</evidence>
<evidence type="ECO:0000259" key="1">
    <source>
        <dbReference type="PROSITE" id="PS50404"/>
    </source>
</evidence>
<feature type="domain" description="GST N-terminal" evidence="1">
    <location>
        <begin position="4"/>
        <end position="83"/>
    </location>
</feature>
<dbReference type="InterPro" id="IPR004045">
    <property type="entry name" value="Glutathione_S-Trfase_N"/>
</dbReference>
<dbReference type="Gene3D" id="1.20.1050.10">
    <property type="match status" value="1"/>
</dbReference>
<dbReference type="InterPro" id="IPR036249">
    <property type="entry name" value="Thioredoxin-like_sf"/>
</dbReference>
<accession>A0A1Y2DFE3</accession>
<sequence>MSPPAVVLFAYQQSPYAAKLELCLLLKGINYSYCTVGRMPPRPALQALGVTYRRIPVLAIGNDIIFDTALAIVALEEAFPESKSLAGRNWALQQASSFFWLDRTVFQTVAGMLPWDALPEEFVKDRSSYRGGDPIDPAKMIAARPQLLSAIRQHMDLIESQLASRAEPTNFFLDTPSITYLDISLYHKLNWLSSMGTADSIFKPTTAPSFPLTFSWMDLIRVAISEAIRSHPTQGIPSQISDQEAASLIYSSAPNGSPKVDSEEPLLVAGWLKLGDEVEVTPTDTGKVPQKGKLVGLDRQRVVIEVVGEEGKAARVHAPRLGFSVQKVK</sequence>
<comment type="caution">
    <text evidence="2">The sequence shown here is derived from an EMBL/GenBank/DDBJ whole genome shotgun (WGS) entry which is preliminary data.</text>
</comment>
<dbReference type="Gene3D" id="3.40.30.110">
    <property type="match status" value="2"/>
</dbReference>
<dbReference type="EMBL" id="MCGR01000082">
    <property type="protein sequence ID" value="ORY57405.1"/>
    <property type="molecule type" value="Genomic_DNA"/>
</dbReference>
<gene>
    <name evidence="2" type="ORF">BCR35DRAFT_355500</name>
</gene>
<dbReference type="Pfam" id="PF13417">
    <property type="entry name" value="GST_N_3"/>
    <property type="match status" value="1"/>
</dbReference>
<dbReference type="PROSITE" id="PS50404">
    <property type="entry name" value="GST_NTER"/>
    <property type="match status" value="1"/>
</dbReference>
<name>A0A1Y2DFE3_9BASI</name>
<evidence type="ECO:0000313" key="3">
    <source>
        <dbReference type="Proteomes" id="UP000193467"/>
    </source>
</evidence>